<dbReference type="Proteomes" id="UP000814140">
    <property type="component" value="Unassembled WGS sequence"/>
</dbReference>
<proteinExistence type="predicted"/>
<evidence type="ECO:0000313" key="2">
    <source>
        <dbReference type="Proteomes" id="UP000814140"/>
    </source>
</evidence>
<name>A0ACB8SYG5_9AGAM</name>
<comment type="caution">
    <text evidence="1">The sequence shown here is derived from an EMBL/GenBank/DDBJ whole genome shotgun (WGS) entry which is preliminary data.</text>
</comment>
<keyword evidence="2" id="KW-1185">Reference proteome</keyword>
<protein>
    <submittedName>
        <fullName evidence="1">Uncharacterized protein</fullName>
    </submittedName>
</protein>
<sequence>MHASTVNTAPTARGCFSPDPADRLISITLSVARELTPGQRFIIDIPARTLTRYIDAHPAAAGTGPVAVPWDIWGPRGARVTAVPEGDTDWSVSGARRATVHRGPDAEILTVLDYSPRRVARAVARGVAAVLHGAEVGAEHTGGHGVLRTQLPCISTEIALPESVAIKGVWVLRAWICENGVMLAKVCRCSDGC</sequence>
<organism evidence="1 2">
    <name type="scientific">Artomyces pyxidatus</name>
    <dbReference type="NCBI Taxonomy" id="48021"/>
    <lineage>
        <taxon>Eukaryota</taxon>
        <taxon>Fungi</taxon>
        <taxon>Dikarya</taxon>
        <taxon>Basidiomycota</taxon>
        <taxon>Agaricomycotina</taxon>
        <taxon>Agaricomycetes</taxon>
        <taxon>Russulales</taxon>
        <taxon>Auriscalpiaceae</taxon>
        <taxon>Artomyces</taxon>
    </lineage>
</organism>
<reference evidence="1" key="2">
    <citation type="journal article" date="2022" name="New Phytol.">
        <title>Evolutionary transition to the ectomycorrhizal habit in the genomes of a hyperdiverse lineage of mushroom-forming fungi.</title>
        <authorList>
            <person name="Looney B."/>
            <person name="Miyauchi S."/>
            <person name="Morin E."/>
            <person name="Drula E."/>
            <person name="Courty P.E."/>
            <person name="Kohler A."/>
            <person name="Kuo A."/>
            <person name="LaButti K."/>
            <person name="Pangilinan J."/>
            <person name="Lipzen A."/>
            <person name="Riley R."/>
            <person name="Andreopoulos W."/>
            <person name="He G."/>
            <person name="Johnson J."/>
            <person name="Nolan M."/>
            <person name="Tritt A."/>
            <person name="Barry K.W."/>
            <person name="Grigoriev I.V."/>
            <person name="Nagy L.G."/>
            <person name="Hibbett D."/>
            <person name="Henrissat B."/>
            <person name="Matheny P.B."/>
            <person name="Labbe J."/>
            <person name="Martin F.M."/>
        </authorList>
    </citation>
    <scope>NUCLEOTIDE SEQUENCE</scope>
    <source>
        <strain evidence="1">HHB10654</strain>
    </source>
</reference>
<evidence type="ECO:0000313" key="1">
    <source>
        <dbReference type="EMBL" id="KAI0061519.1"/>
    </source>
</evidence>
<dbReference type="EMBL" id="MU277212">
    <property type="protein sequence ID" value="KAI0061519.1"/>
    <property type="molecule type" value="Genomic_DNA"/>
</dbReference>
<accession>A0ACB8SYG5</accession>
<reference evidence="1" key="1">
    <citation type="submission" date="2021-03" db="EMBL/GenBank/DDBJ databases">
        <authorList>
            <consortium name="DOE Joint Genome Institute"/>
            <person name="Ahrendt S."/>
            <person name="Looney B.P."/>
            <person name="Miyauchi S."/>
            <person name="Morin E."/>
            <person name="Drula E."/>
            <person name="Courty P.E."/>
            <person name="Chicoki N."/>
            <person name="Fauchery L."/>
            <person name="Kohler A."/>
            <person name="Kuo A."/>
            <person name="Labutti K."/>
            <person name="Pangilinan J."/>
            <person name="Lipzen A."/>
            <person name="Riley R."/>
            <person name="Andreopoulos W."/>
            <person name="He G."/>
            <person name="Johnson J."/>
            <person name="Barry K.W."/>
            <person name="Grigoriev I.V."/>
            <person name="Nagy L."/>
            <person name="Hibbett D."/>
            <person name="Henrissat B."/>
            <person name="Matheny P.B."/>
            <person name="Labbe J."/>
            <person name="Martin F."/>
        </authorList>
    </citation>
    <scope>NUCLEOTIDE SEQUENCE</scope>
    <source>
        <strain evidence="1">HHB10654</strain>
    </source>
</reference>
<gene>
    <name evidence="1" type="ORF">BV25DRAFT_765015</name>
</gene>